<keyword evidence="2" id="KW-0680">Restriction system</keyword>
<dbReference type="InterPro" id="IPR052021">
    <property type="entry name" value="Type-I_RS_S_subunit"/>
</dbReference>
<organism evidence="5 6">
    <name type="scientific">Melghiribacillus thermohalophilus</name>
    <dbReference type="NCBI Taxonomy" id="1324956"/>
    <lineage>
        <taxon>Bacteria</taxon>
        <taxon>Bacillati</taxon>
        <taxon>Bacillota</taxon>
        <taxon>Bacilli</taxon>
        <taxon>Bacillales</taxon>
        <taxon>Bacillaceae</taxon>
        <taxon>Melghiribacillus</taxon>
    </lineage>
</organism>
<evidence type="ECO:0000256" key="1">
    <source>
        <dbReference type="ARBA" id="ARBA00010923"/>
    </source>
</evidence>
<dbReference type="PANTHER" id="PTHR30408:SF12">
    <property type="entry name" value="TYPE I RESTRICTION ENZYME MJAVIII SPECIFICITY SUBUNIT"/>
    <property type="match status" value="1"/>
</dbReference>
<evidence type="ECO:0000313" key="6">
    <source>
        <dbReference type="Proteomes" id="UP000294650"/>
    </source>
</evidence>
<feature type="domain" description="Type I restriction modification DNA specificity" evidence="4">
    <location>
        <begin position="234"/>
        <end position="409"/>
    </location>
</feature>
<reference evidence="5 6" key="1">
    <citation type="submission" date="2019-03" db="EMBL/GenBank/DDBJ databases">
        <title>Genomic Encyclopedia of Type Strains, Phase IV (KMG-IV): sequencing the most valuable type-strain genomes for metagenomic binning, comparative biology and taxonomic classification.</title>
        <authorList>
            <person name="Goeker M."/>
        </authorList>
    </citation>
    <scope>NUCLEOTIDE SEQUENCE [LARGE SCALE GENOMIC DNA]</scope>
    <source>
        <strain evidence="5 6">DSM 25894</strain>
    </source>
</reference>
<keyword evidence="3" id="KW-0238">DNA-binding</keyword>
<dbReference type="OrthoDB" id="9811611at2"/>
<dbReference type="GO" id="GO:0009307">
    <property type="term" value="P:DNA restriction-modification system"/>
    <property type="evidence" value="ECO:0007669"/>
    <property type="project" value="UniProtKB-KW"/>
</dbReference>
<dbReference type="EMBL" id="SMAN01000028">
    <property type="protein sequence ID" value="TCT17573.1"/>
    <property type="molecule type" value="Genomic_DNA"/>
</dbReference>
<keyword evidence="5" id="KW-0378">Hydrolase</keyword>
<dbReference type="Gene3D" id="3.90.220.20">
    <property type="entry name" value="DNA methylase specificity domains"/>
    <property type="match status" value="2"/>
</dbReference>
<dbReference type="RefSeq" id="WP_132372967.1">
    <property type="nucleotide sequence ID" value="NZ_SMAN01000028.1"/>
</dbReference>
<name>A0A4R3MPV7_9BACI</name>
<evidence type="ECO:0000313" key="5">
    <source>
        <dbReference type="EMBL" id="TCT17573.1"/>
    </source>
</evidence>
<dbReference type="Proteomes" id="UP000294650">
    <property type="component" value="Unassembled WGS sequence"/>
</dbReference>
<dbReference type="Gene3D" id="1.10.287.1120">
    <property type="entry name" value="Bipartite methylase S protein"/>
    <property type="match status" value="1"/>
</dbReference>
<dbReference type="SUPFAM" id="SSF116734">
    <property type="entry name" value="DNA methylase specificity domain"/>
    <property type="match status" value="2"/>
</dbReference>
<comment type="caution">
    <text evidence="5">The sequence shown here is derived from an EMBL/GenBank/DDBJ whole genome shotgun (WGS) entry which is preliminary data.</text>
</comment>
<gene>
    <name evidence="5" type="ORF">EDD68_12821</name>
</gene>
<feature type="domain" description="Type I restriction modification DNA specificity" evidence="4">
    <location>
        <begin position="29"/>
        <end position="209"/>
    </location>
</feature>
<dbReference type="InterPro" id="IPR044946">
    <property type="entry name" value="Restrct_endonuc_typeI_TRD_sf"/>
</dbReference>
<evidence type="ECO:0000259" key="4">
    <source>
        <dbReference type="Pfam" id="PF01420"/>
    </source>
</evidence>
<accession>A0A4R3MPV7</accession>
<dbReference type="Pfam" id="PF01420">
    <property type="entry name" value="Methylase_S"/>
    <property type="match status" value="2"/>
</dbReference>
<dbReference type="InterPro" id="IPR000055">
    <property type="entry name" value="Restrct_endonuc_typeI_TRD"/>
</dbReference>
<keyword evidence="5" id="KW-0540">Nuclease</keyword>
<evidence type="ECO:0000256" key="3">
    <source>
        <dbReference type="ARBA" id="ARBA00023125"/>
    </source>
</evidence>
<keyword evidence="6" id="KW-1185">Reference proteome</keyword>
<protein>
    <submittedName>
        <fullName evidence="5">Restriction endonuclease S subunit</fullName>
    </submittedName>
</protein>
<comment type="similarity">
    <text evidence="1">Belongs to the type-I restriction system S methylase family.</text>
</comment>
<evidence type="ECO:0000256" key="2">
    <source>
        <dbReference type="ARBA" id="ARBA00022747"/>
    </source>
</evidence>
<sequence>MNKKITRSEENLDFIEDRRFVYSSIGKIPKDWEIVTLDEIAEITSSKRIYAKDYTSKGIPFYRSKEIIEKAKKKEIKDTIYISKEKFLELKNKFGVPSKGDLLITAVGTLGVPYLVDDDEEFYFKDGNLIWMRNIKSVDKKFLYFYWNSLIMKKQIDSIFNGSSQKALSIVRVNKLQIPKPDLKEQQKIADILSTWDRAIELKEKLIDQKKQMKKGLMQKLLTGEVRLPGFDGEWEEIKLGNIGYTYNGLSGKTKKDFGEGKPYIPYKTIFDDYKVDTSKLDFVKIDPDEKQNKVKYGDVLFTASSETPDEVGMSSVFLDNDISEIYLNSFCFGFRLNDFNTILPEFAQYLYRSSDFRRKTYSLAQGSTRFNLSKKELLKVKVKAPSLKEQKAVSKILDSIKKEIFLLEKEVSYLRLQKKGLMQLLLTGKVRVKV</sequence>
<proteinExistence type="inferred from homology"/>
<keyword evidence="5" id="KW-0255">Endonuclease</keyword>
<dbReference type="GO" id="GO:0004519">
    <property type="term" value="F:endonuclease activity"/>
    <property type="evidence" value="ECO:0007669"/>
    <property type="project" value="UniProtKB-KW"/>
</dbReference>
<dbReference type="GO" id="GO:0003677">
    <property type="term" value="F:DNA binding"/>
    <property type="evidence" value="ECO:0007669"/>
    <property type="project" value="UniProtKB-KW"/>
</dbReference>
<dbReference type="AlphaFoldDB" id="A0A4R3MPV7"/>
<dbReference type="PANTHER" id="PTHR30408">
    <property type="entry name" value="TYPE-1 RESTRICTION ENZYME ECOKI SPECIFICITY PROTEIN"/>
    <property type="match status" value="1"/>
</dbReference>